<gene>
    <name evidence="1" type="ORF">DK389_08095</name>
</gene>
<proteinExistence type="predicted"/>
<dbReference type="AlphaFoldDB" id="A0A2U8W4D8"/>
<dbReference type="KEGG" id="mets:DK389_08095"/>
<reference evidence="2" key="1">
    <citation type="submission" date="2018-05" db="EMBL/GenBank/DDBJ databases">
        <title>Complete Genome Sequence of Methylobacterium sp. 17SD2-17.</title>
        <authorList>
            <person name="Srinivasan S."/>
        </authorList>
    </citation>
    <scope>NUCLEOTIDE SEQUENCE [LARGE SCALE GENOMIC DNA]</scope>
    <source>
        <strain evidence="2">17SD2-17</strain>
    </source>
</reference>
<evidence type="ECO:0000313" key="1">
    <source>
        <dbReference type="EMBL" id="AWN40498.1"/>
    </source>
</evidence>
<sequence>MLIRDETFVRNPRTAPILMTEAVWIGYKAAAPNSVSVTKPLFHLVTLTVPSYTGKVFAGDVHYPVFKE</sequence>
<protein>
    <submittedName>
        <fullName evidence="1">Uncharacterized protein</fullName>
    </submittedName>
</protein>
<keyword evidence="2" id="KW-1185">Reference proteome</keyword>
<dbReference type="EMBL" id="CP029550">
    <property type="protein sequence ID" value="AWN40498.1"/>
    <property type="molecule type" value="Genomic_DNA"/>
</dbReference>
<organism evidence="1 2">
    <name type="scientific">Methylobacterium durans</name>
    <dbReference type="NCBI Taxonomy" id="2202825"/>
    <lineage>
        <taxon>Bacteria</taxon>
        <taxon>Pseudomonadati</taxon>
        <taxon>Pseudomonadota</taxon>
        <taxon>Alphaproteobacteria</taxon>
        <taxon>Hyphomicrobiales</taxon>
        <taxon>Methylobacteriaceae</taxon>
        <taxon>Methylobacterium</taxon>
    </lineage>
</organism>
<name>A0A2U8W4D8_9HYPH</name>
<dbReference type="Proteomes" id="UP000245926">
    <property type="component" value="Chromosome"/>
</dbReference>
<dbReference type="OrthoDB" id="9807521at2"/>
<accession>A0A2U8W4D8</accession>
<evidence type="ECO:0000313" key="2">
    <source>
        <dbReference type="Proteomes" id="UP000245926"/>
    </source>
</evidence>
<dbReference type="RefSeq" id="WP_109888691.1">
    <property type="nucleotide sequence ID" value="NZ_CP029550.1"/>
</dbReference>